<feature type="region of interest" description="Disordered" evidence="1">
    <location>
        <begin position="69"/>
        <end position="114"/>
    </location>
</feature>
<feature type="compositionally biased region" description="Polar residues" evidence="1">
    <location>
        <begin position="69"/>
        <end position="82"/>
    </location>
</feature>
<sequence length="179" mass="19638">MMHEMPLDTSEAFQSMQAPTPPLYTRVVPANHVARRHVVLPTQVCIHRPAKIPSSIIFATEQSFFPRTPYSTTCGQRKTPPSTKVPLTRPSSSNAVQHSHASQLPGQKHTTLGQNLRKLPPTQKSCALNVAQGLRTQPLTRRYATVTRPICNNSFAALAADSRTPSVRPIPSSSRAPRS</sequence>
<evidence type="ECO:0000256" key="1">
    <source>
        <dbReference type="SAM" id="MobiDB-lite"/>
    </source>
</evidence>
<protein>
    <submittedName>
        <fullName evidence="2">Uncharacterized protein</fullName>
    </submittedName>
</protein>
<feature type="region of interest" description="Disordered" evidence="1">
    <location>
        <begin position="159"/>
        <end position="179"/>
    </location>
</feature>
<keyword evidence="3" id="KW-1185">Reference proteome</keyword>
<reference evidence="2" key="1">
    <citation type="journal article" date="2020" name="Stud. Mycol.">
        <title>101 Dothideomycetes genomes: a test case for predicting lifestyles and emergence of pathogens.</title>
        <authorList>
            <person name="Haridas S."/>
            <person name="Albert R."/>
            <person name="Binder M."/>
            <person name="Bloem J."/>
            <person name="Labutti K."/>
            <person name="Salamov A."/>
            <person name="Andreopoulos B."/>
            <person name="Baker S."/>
            <person name="Barry K."/>
            <person name="Bills G."/>
            <person name="Bluhm B."/>
            <person name="Cannon C."/>
            <person name="Castanera R."/>
            <person name="Culley D."/>
            <person name="Daum C."/>
            <person name="Ezra D."/>
            <person name="Gonzalez J."/>
            <person name="Henrissat B."/>
            <person name="Kuo A."/>
            <person name="Liang C."/>
            <person name="Lipzen A."/>
            <person name="Lutzoni F."/>
            <person name="Magnuson J."/>
            <person name="Mondo S."/>
            <person name="Nolan M."/>
            <person name="Ohm R."/>
            <person name="Pangilinan J."/>
            <person name="Park H.-J."/>
            <person name="Ramirez L."/>
            <person name="Alfaro M."/>
            <person name="Sun H."/>
            <person name="Tritt A."/>
            <person name="Yoshinaga Y."/>
            <person name="Zwiers L.-H."/>
            <person name="Turgeon B."/>
            <person name="Goodwin S."/>
            <person name="Spatafora J."/>
            <person name="Crous P."/>
            <person name="Grigoriev I."/>
        </authorList>
    </citation>
    <scope>NUCLEOTIDE SEQUENCE</scope>
    <source>
        <strain evidence="2">CBS 125425</strain>
    </source>
</reference>
<evidence type="ECO:0000313" key="2">
    <source>
        <dbReference type="EMBL" id="KAF2735172.1"/>
    </source>
</evidence>
<dbReference type="Proteomes" id="UP000799444">
    <property type="component" value="Unassembled WGS sequence"/>
</dbReference>
<dbReference type="AlphaFoldDB" id="A0A9P4R1N1"/>
<comment type="caution">
    <text evidence="2">The sequence shown here is derived from an EMBL/GenBank/DDBJ whole genome shotgun (WGS) entry which is preliminary data.</text>
</comment>
<gene>
    <name evidence="2" type="ORF">EJ04DRAFT_221252</name>
</gene>
<feature type="compositionally biased region" description="Polar residues" evidence="1">
    <location>
        <begin position="89"/>
        <end position="114"/>
    </location>
</feature>
<dbReference type="EMBL" id="ML996139">
    <property type="protein sequence ID" value="KAF2735172.1"/>
    <property type="molecule type" value="Genomic_DNA"/>
</dbReference>
<name>A0A9P4R1N1_9PLEO</name>
<proteinExistence type="predicted"/>
<evidence type="ECO:0000313" key="3">
    <source>
        <dbReference type="Proteomes" id="UP000799444"/>
    </source>
</evidence>
<organism evidence="2 3">
    <name type="scientific">Polyplosphaeria fusca</name>
    <dbReference type="NCBI Taxonomy" id="682080"/>
    <lineage>
        <taxon>Eukaryota</taxon>
        <taxon>Fungi</taxon>
        <taxon>Dikarya</taxon>
        <taxon>Ascomycota</taxon>
        <taxon>Pezizomycotina</taxon>
        <taxon>Dothideomycetes</taxon>
        <taxon>Pleosporomycetidae</taxon>
        <taxon>Pleosporales</taxon>
        <taxon>Tetraplosphaeriaceae</taxon>
        <taxon>Polyplosphaeria</taxon>
    </lineage>
</organism>
<feature type="compositionally biased region" description="Low complexity" evidence="1">
    <location>
        <begin position="162"/>
        <end position="179"/>
    </location>
</feature>
<accession>A0A9P4R1N1</accession>